<evidence type="ECO:0000313" key="6">
    <source>
        <dbReference type="Proteomes" id="UP001055125"/>
    </source>
</evidence>
<dbReference type="InterPro" id="IPR045004">
    <property type="entry name" value="ECH_dom"/>
</dbReference>
<dbReference type="InterPro" id="IPR029045">
    <property type="entry name" value="ClpP/crotonase-like_dom_sf"/>
</dbReference>
<dbReference type="PANTHER" id="PTHR43176">
    <property type="entry name" value="3-HYDROXYISOBUTYRYL-COA HYDROLASE-RELATED"/>
    <property type="match status" value="1"/>
</dbReference>
<protein>
    <recommendedName>
        <fullName evidence="2">3-hydroxyisobutyryl-CoA hydrolase</fullName>
        <ecNumber evidence="2">3.1.2.4</ecNumber>
    </recommendedName>
</protein>
<evidence type="ECO:0000256" key="2">
    <source>
        <dbReference type="ARBA" id="ARBA00011915"/>
    </source>
</evidence>
<organism evidence="5 6">
    <name type="scientific">Methylobacterium iners</name>
    <dbReference type="NCBI Taxonomy" id="418707"/>
    <lineage>
        <taxon>Bacteria</taxon>
        <taxon>Pseudomonadati</taxon>
        <taxon>Pseudomonadota</taxon>
        <taxon>Alphaproteobacteria</taxon>
        <taxon>Hyphomicrobiales</taxon>
        <taxon>Methylobacteriaceae</taxon>
        <taxon>Methylobacterium</taxon>
    </lineage>
</organism>
<dbReference type="RefSeq" id="WP_238244489.1">
    <property type="nucleotide sequence ID" value="NZ_BPQP01000035.1"/>
</dbReference>
<reference evidence="5" key="2">
    <citation type="submission" date="2021-08" db="EMBL/GenBank/DDBJ databases">
        <authorList>
            <person name="Tani A."/>
            <person name="Ola A."/>
            <person name="Ogura Y."/>
            <person name="Katsura K."/>
            <person name="Hayashi T."/>
        </authorList>
    </citation>
    <scope>NUCLEOTIDE SEQUENCE</scope>
    <source>
        <strain evidence="5">DSM 19015</strain>
    </source>
</reference>
<name>A0ABQ4RX30_9HYPH</name>
<gene>
    <name evidence="5" type="primary">menB</name>
    <name evidence="5" type="ORF">OCOJLMKI_2561</name>
</gene>
<keyword evidence="6" id="KW-1185">Reference proteome</keyword>
<dbReference type="PANTHER" id="PTHR43176:SF3">
    <property type="entry name" value="3-HYDROXYISOBUTYRYL-COA HYDROLASE, MITOCHONDRIAL"/>
    <property type="match status" value="1"/>
</dbReference>
<dbReference type="NCBIfam" id="NF004127">
    <property type="entry name" value="PRK05617.1"/>
    <property type="match status" value="1"/>
</dbReference>
<feature type="domain" description="Enoyl-CoA hydratase/isomerase" evidence="4">
    <location>
        <begin position="17"/>
        <end position="342"/>
    </location>
</feature>
<comment type="catalytic activity">
    <reaction evidence="1">
        <text>3-hydroxy-2-methylpropanoyl-CoA + H2O = 3-hydroxy-2-methylpropanoate + CoA + H(+)</text>
        <dbReference type="Rhea" id="RHEA:20888"/>
        <dbReference type="ChEBI" id="CHEBI:11805"/>
        <dbReference type="ChEBI" id="CHEBI:15377"/>
        <dbReference type="ChEBI" id="CHEBI:15378"/>
        <dbReference type="ChEBI" id="CHEBI:57287"/>
        <dbReference type="ChEBI" id="CHEBI:57340"/>
        <dbReference type="EC" id="3.1.2.4"/>
    </reaction>
</comment>
<evidence type="ECO:0000256" key="3">
    <source>
        <dbReference type="ARBA" id="ARBA00022801"/>
    </source>
</evidence>
<keyword evidence="3" id="KW-0378">Hydrolase</keyword>
<reference evidence="5" key="1">
    <citation type="journal article" date="2021" name="Front. Microbiol.">
        <title>Comprehensive Comparative Genomics and Phenotyping of Methylobacterium Species.</title>
        <authorList>
            <person name="Alessa O."/>
            <person name="Ogura Y."/>
            <person name="Fujitani Y."/>
            <person name="Takami H."/>
            <person name="Hayashi T."/>
            <person name="Sahin N."/>
            <person name="Tani A."/>
        </authorList>
    </citation>
    <scope>NUCLEOTIDE SEQUENCE</scope>
    <source>
        <strain evidence="5">DSM 19015</strain>
    </source>
</reference>
<dbReference type="InterPro" id="IPR032259">
    <property type="entry name" value="HIBYL-CoA-H"/>
</dbReference>
<dbReference type="EMBL" id="BPQP01000035">
    <property type="protein sequence ID" value="GJD95349.1"/>
    <property type="molecule type" value="Genomic_DNA"/>
</dbReference>
<comment type="caution">
    <text evidence="5">The sequence shown here is derived from an EMBL/GenBank/DDBJ whole genome shotgun (WGS) entry which is preliminary data.</text>
</comment>
<sequence length="360" mass="38104">MVGGAEPEILFEQRGAVGLVTLNRPSRLNALTLPMLQAMHAQLEAWADEPAVTRIVVRGTGGRAFCAGGDIRQVYDLVRAGRDEEVSAFWTSEYRLDAAVKQYPKPYIALIDGMVMGGGVGISLHGSHRVAAEGYVFAMPEVGIGFFPDVGMTYALPRLPGRTGTYIALTGARIGVGDARAIGLATHGARAADFDAIVDGLAAGGAVDAVLDEWATERPEAGPLVAERGTIDQCFCAETVGDVLGRLDVAASAGSAFAAETAALMRTRSPTSLAIAHELMRRGGSLSFPEAMLAEYRLAVRAMQGTEFLEGVRAAIIDKDGKPNWLPPDLDGVDPRLIAAMFEPLDGPEPRFGAHEREGM</sequence>
<dbReference type="Pfam" id="PF16113">
    <property type="entry name" value="ECH_2"/>
    <property type="match status" value="1"/>
</dbReference>
<dbReference type="EC" id="3.1.2.4" evidence="2"/>
<evidence type="ECO:0000256" key="1">
    <source>
        <dbReference type="ARBA" id="ARBA00001709"/>
    </source>
</evidence>
<evidence type="ECO:0000313" key="5">
    <source>
        <dbReference type="EMBL" id="GJD95349.1"/>
    </source>
</evidence>
<dbReference type="SUPFAM" id="SSF52096">
    <property type="entry name" value="ClpP/crotonase"/>
    <property type="match status" value="1"/>
</dbReference>
<evidence type="ECO:0000259" key="4">
    <source>
        <dbReference type="Pfam" id="PF16113"/>
    </source>
</evidence>
<accession>A0ABQ4RX30</accession>
<dbReference type="Proteomes" id="UP001055125">
    <property type="component" value="Unassembled WGS sequence"/>
</dbReference>
<dbReference type="CDD" id="cd06558">
    <property type="entry name" value="crotonase-like"/>
    <property type="match status" value="1"/>
</dbReference>
<proteinExistence type="predicted"/>
<dbReference type="Gene3D" id="3.90.226.10">
    <property type="entry name" value="2-enoyl-CoA Hydratase, Chain A, domain 1"/>
    <property type="match status" value="1"/>
</dbReference>